<dbReference type="GO" id="GO:0005634">
    <property type="term" value="C:nucleus"/>
    <property type="evidence" value="ECO:0007669"/>
    <property type="project" value="TreeGrafter"/>
</dbReference>
<reference evidence="5 6" key="1">
    <citation type="submission" date="2014-06" db="EMBL/GenBank/DDBJ databases">
        <title>Evolutionary Origins and Diversification of the Mycorrhizal Mutualists.</title>
        <authorList>
            <consortium name="DOE Joint Genome Institute"/>
            <consortium name="Mycorrhizal Genomics Consortium"/>
            <person name="Kohler A."/>
            <person name="Kuo A."/>
            <person name="Nagy L.G."/>
            <person name="Floudas D."/>
            <person name="Copeland A."/>
            <person name="Barry K.W."/>
            <person name="Cichocki N."/>
            <person name="Veneault-Fourrey C."/>
            <person name="LaButti K."/>
            <person name="Lindquist E.A."/>
            <person name="Lipzen A."/>
            <person name="Lundell T."/>
            <person name="Morin E."/>
            <person name="Murat C."/>
            <person name="Riley R."/>
            <person name="Ohm R."/>
            <person name="Sun H."/>
            <person name="Tunlid A."/>
            <person name="Henrissat B."/>
            <person name="Grigoriev I.V."/>
            <person name="Hibbett D.S."/>
            <person name="Martin F."/>
        </authorList>
    </citation>
    <scope>NUCLEOTIDE SEQUENCE [LARGE SCALE GENOMIC DNA]</scope>
    <source>
        <strain evidence="5 6">FD-325 SS-3</strain>
    </source>
</reference>
<evidence type="ECO:0000313" key="5">
    <source>
        <dbReference type="EMBL" id="KII84275.1"/>
    </source>
</evidence>
<dbReference type="PANTHER" id="PTHR24113">
    <property type="entry name" value="RAN GTPASE-ACTIVATING PROTEIN 1"/>
    <property type="match status" value="1"/>
</dbReference>
<dbReference type="AlphaFoldDB" id="A0A0C9SXC9"/>
<keyword evidence="2" id="KW-0433">Leucine-rich repeat</keyword>
<proteinExistence type="predicted"/>
<evidence type="ECO:0008006" key="7">
    <source>
        <dbReference type="Google" id="ProtNLM"/>
    </source>
</evidence>
<dbReference type="InterPro" id="IPR032675">
    <property type="entry name" value="LRR_dom_sf"/>
</dbReference>
<dbReference type="SMART" id="SM00368">
    <property type="entry name" value="LRR_RI"/>
    <property type="match status" value="4"/>
</dbReference>
<gene>
    <name evidence="5" type="ORF">PLICRDRAFT_179532</name>
</gene>
<dbReference type="GO" id="GO:0031267">
    <property type="term" value="F:small GTPase binding"/>
    <property type="evidence" value="ECO:0007669"/>
    <property type="project" value="TreeGrafter"/>
</dbReference>
<dbReference type="GO" id="GO:0005096">
    <property type="term" value="F:GTPase activator activity"/>
    <property type="evidence" value="ECO:0007669"/>
    <property type="project" value="UniProtKB-KW"/>
</dbReference>
<evidence type="ECO:0000256" key="3">
    <source>
        <dbReference type="ARBA" id="ARBA00022737"/>
    </source>
</evidence>
<dbReference type="HOGENOM" id="CLU_028411_0_0_1"/>
<dbReference type="GO" id="GO:0048471">
    <property type="term" value="C:perinuclear region of cytoplasm"/>
    <property type="evidence" value="ECO:0007669"/>
    <property type="project" value="TreeGrafter"/>
</dbReference>
<evidence type="ECO:0000313" key="6">
    <source>
        <dbReference type="Proteomes" id="UP000053263"/>
    </source>
</evidence>
<evidence type="ECO:0000256" key="1">
    <source>
        <dbReference type="ARBA" id="ARBA00022468"/>
    </source>
</evidence>
<dbReference type="PANTHER" id="PTHR24113:SF12">
    <property type="entry name" value="RAN GTPASE-ACTIVATING PROTEIN 1"/>
    <property type="match status" value="1"/>
</dbReference>
<dbReference type="InterPro" id="IPR001611">
    <property type="entry name" value="Leu-rich_rpt"/>
</dbReference>
<dbReference type="GO" id="GO:0005829">
    <property type="term" value="C:cytosol"/>
    <property type="evidence" value="ECO:0007669"/>
    <property type="project" value="TreeGrafter"/>
</dbReference>
<sequence>MSPSGVYRPPPSSRRSAPKVSLSGRSHVDRLDAGLKSVSGAQEIIAAICTRRLVTKLILGHNDLGDDGCAVLFKFLCSTHGKKYKIAEISLNSNGIGDDGLLAVAEYLRDNRTLSVLFLQNNVFTGDSSAMSTFVSALNTSSLSFVAFSTNIQLSDAFLASFLPSISSPHLRELHLSATGLTYRSGPILIDYISSPQCRLHTLKCNGNSLGLETVKEIVAAIEHNNFGLLRVEMYSNQRDAEQDNFGDIHAKWLETEQHLKKVLIRNERLRRSTESEALFLLCYARALLLRPTAHQDDVRCELFANAPPTHSPAHTSLFPFHDLPTELQLHILSFLAPSLSSAQRIRIYEYAASSSTLPQVLPKLHHHPNCIPDPSSMPFGMGGGIFGVTGAATEGCANGKCMGAGNSVLCKREEARARWLEEVRCSVYEPGPAL</sequence>
<evidence type="ECO:0000256" key="4">
    <source>
        <dbReference type="SAM" id="MobiDB-lite"/>
    </source>
</evidence>
<dbReference type="Gene3D" id="3.80.10.10">
    <property type="entry name" value="Ribonuclease Inhibitor"/>
    <property type="match status" value="2"/>
</dbReference>
<keyword evidence="6" id="KW-1185">Reference proteome</keyword>
<dbReference type="InterPro" id="IPR027038">
    <property type="entry name" value="RanGap"/>
</dbReference>
<keyword evidence="1" id="KW-0343">GTPase activation</keyword>
<organism evidence="5 6">
    <name type="scientific">Plicaturopsis crispa FD-325 SS-3</name>
    <dbReference type="NCBI Taxonomy" id="944288"/>
    <lineage>
        <taxon>Eukaryota</taxon>
        <taxon>Fungi</taxon>
        <taxon>Dikarya</taxon>
        <taxon>Basidiomycota</taxon>
        <taxon>Agaricomycotina</taxon>
        <taxon>Agaricomycetes</taxon>
        <taxon>Agaricomycetidae</taxon>
        <taxon>Amylocorticiales</taxon>
        <taxon>Amylocorticiaceae</taxon>
        <taxon>Plicatura</taxon>
        <taxon>Plicaturopsis crispa</taxon>
    </lineage>
</organism>
<accession>A0A0C9SXC9</accession>
<dbReference type="SUPFAM" id="SSF52047">
    <property type="entry name" value="RNI-like"/>
    <property type="match status" value="1"/>
</dbReference>
<feature type="region of interest" description="Disordered" evidence="4">
    <location>
        <begin position="1"/>
        <end position="21"/>
    </location>
</feature>
<dbReference type="Proteomes" id="UP000053263">
    <property type="component" value="Unassembled WGS sequence"/>
</dbReference>
<name>A0A0C9SXC9_PLICR</name>
<dbReference type="GO" id="GO:0006913">
    <property type="term" value="P:nucleocytoplasmic transport"/>
    <property type="evidence" value="ECO:0007669"/>
    <property type="project" value="TreeGrafter"/>
</dbReference>
<dbReference type="EMBL" id="KN832571">
    <property type="protein sequence ID" value="KII84275.1"/>
    <property type="molecule type" value="Genomic_DNA"/>
</dbReference>
<dbReference type="OrthoDB" id="120976at2759"/>
<dbReference type="Pfam" id="PF13516">
    <property type="entry name" value="LRR_6"/>
    <property type="match status" value="2"/>
</dbReference>
<evidence type="ECO:0000256" key="2">
    <source>
        <dbReference type="ARBA" id="ARBA00022614"/>
    </source>
</evidence>
<keyword evidence="3" id="KW-0677">Repeat</keyword>
<protein>
    <recommendedName>
        <fullName evidence="7">RNI-like protein</fullName>
    </recommendedName>
</protein>